<dbReference type="VEuPathDB" id="AmoebaDB:DICPUDRAFT_147238"/>
<dbReference type="RefSeq" id="XP_003283535.1">
    <property type="nucleotide sequence ID" value="XM_003283487.1"/>
</dbReference>
<proteinExistence type="predicted"/>
<gene>
    <name evidence="1" type="ORF">DICPUDRAFT_147238</name>
</gene>
<protein>
    <submittedName>
        <fullName evidence="1">Uncharacterized protein</fullName>
    </submittedName>
</protein>
<accession>F0Z804</accession>
<sequence length="59" mass="7036">MRNKAIPISCRSFQSTIEHHHYMQQQREHQTTPKTEYNVNGINKALNQLIFPYCDIFTI</sequence>
<organism evidence="1 2">
    <name type="scientific">Dictyostelium purpureum</name>
    <name type="common">Slime mold</name>
    <dbReference type="NCBI Taxonomy" id="5786"/>
    <lineage>
        <taxon>Eukaryota</taxon>
        <taxon>Amoebozoa</taxon>
        <taxon>Evosea</taxon>
        <taxon>Eumycetozoa</taxon>
        <taxon>Dictyostelia</taxon>
        <taxon>Dictyosteliales</taxon>
        <taxon>Dictyosteliaceae</taxon>
        <taxon>Dictyostelium</taxon>
    </lineage>
</organism>
<keyword evidence="2" id="KW-1185">Reference proteome</keyword>
<evidence type="ECO:0000313" key="1">
    <source>
        <dbReference type="EMBL" id="EGC39906.1"/>
    </source>
</evidence>
<dbReference type="Proteomes" id="UP000001064">
    <property type="component" value="Unassembled WGS sequence"/>
</dbReference>
<dbReference type="KEGG" id="dpp:DICPUDRAFT_147238"/>
<dbReference type="AlphaFoldDB" id="F0Z804"/>
<name>F0Z804_DICPU</name>
<dbReference type="EMBL" id="GL870949">
    <property type="protein sequence ID" value="EGC39906.1"/>
    <property type="molecule type" value="Genomic_DNA"/>
</dbReference>
<dbReference type="GeneID" id="10509440"/>
<reference evidence="2" key="1">
    <citation type="journal article" date="2011" name="Genome Biol.">
        <title>Comparative genomics of the social amoebae Dictyostelium discoideum and Dictyostelium purpureum.</title>
        <authorList>
            <consortium name="US DOE Joint Genome Institute (JGI-PGF)"/>
            <person name="Sucgang R."/>
            <person name="Kuo A."/>
            <person name="Tian X."/>
            <person name="Salerno W."/>
            <person name="Parikh A."/>
            <person name="Feasley C.L."/>
            <person name="Dalin E."/>
            <person name="Tu H."/>
            <person name="Huang E."/>
            <person name="Barry K."/>
            <person name="Lindquist E."/>
            <person name="Shapiro H."/>
            <person name="Bruce D."/>
            <person name="Schmutz J."/>
            <person name="Salamov A."/>
            <person name="Fey P."/>
            <person name="Gaudet P."/>
            <person name="Anjard C."/>
            <person name="Babu M.M."/>
            <person name="Basu S."/>
            <person name="Bushmanova Y."/>
            <person name="van der Wel H."/>
            <person name="Katoh-Kurasawa M."/>
            <person name="Dinh C."/>
            <person name="Coutinho P.M."/>
            <person name="Saito T."/>
            <person name="Elias M."/>
            <person name="Schaap P."/>
            <person name="Kay R.R."/>
            <person name="Henrissat B."/>
            <person name="Eichinger L."/>
            <person name="Rivero F."/>
            <person name="Putnam N.H."/>
            <person name="West C.M."/>
            <person name="Loomis W.F."/>
            <person name="Chisholm R.L."/>
            <person name="Shaulsky G."/>
            <person name="Strassmann J.E."/>
            <person name="Queller D.C."/>
            <person name="Kuspa A."/>
            <person name="Grigoriev I.V."/>
        </authorList>
    </citation>
    <scope>NUCLEOTIDE SEQUENCE [LARGE SCALE GENOMIC DNA]</scope>
    <source>
        <strain evidence="2">QSDP1</strain>
    </source>
</reference>
<dbReference type="InParanoid" id="F0Z804"/>
<evidence type="ECO:0000313" key="2">
    <source>
        <dbReference type="Proteomes" id="UP000001064"/>
    </source>
</evidence>